<feature type="signal peptide" evidence="1">
    <location>
        <begin position="1"/>
        <end position="18"/>
    </location>
</feature>
<evidence type="ECO:0000256" key="1">
    <source>
        <dbReference type="SAM" id="SignalP"/>
    </source>
</evidence>
<dbReference type="InParanoid" id="C8VEK4"/>
<name>C8VEK4_EMENI</name>
<evidence type="ECO:0000313" key="3">
    <source>
        <dbReference type="Proteomes" id="UP000000560"/>
    </source>
</evidence>
<dbReference type="Proteomes" id="UP000000560">
    <property type="component" value="Chromosome V"/>
</dbReference>
<organism evidence="2 3">
    <name type="scientific">Emericella nidulans (strain FGSC A4 / ATCC 38163 / CBS 112.46 / NRRL 194 / M139)</name>
    <name type="common">Aspergillus nidulans</name>
    <dbReference type="NCBI Taxonomy" id="227321"/>
    <lineage>
        <taxon>Eukaryota</taxon>
        <taxon>Fungi</taxon>
        <taxon>Dikarya</taxon>
        <taxon>Ascomycota</taxon>
        <taxon>Pezizomycotina</taxon>
        <taxon>Eurotiomycetes</taxon>
        <taxon>Eurotiomycetidae</taxon>
        <taxon>Eurotiales</taxon>
        <taxon>Aspergillaceae</taxon>
        <taxon>Aspergillus</taxon>
        <taxon>Aspergillus subgen. Nidulantes</taxon>
    </lineage>
</organism>
<reference evidence="3" key="2">
    <citation type="journal article" date="2009" name="Fungal Genet. Biol.">
        <title>The 2008 update of the Aspergillus nidulans genome annotation: a community effort.</title>
        <authorList>
            <person name="Wortman J.R."/>
            <person name="Gilsenan J.M."/>
            <person name="Joardar V."/>
            <person name="Deegan J."/>
            <person name="Clutterbuck J."/>
            <person name="Andersen M.R."/>
            <person name="Archer D."/>
            <person name="Bencina M."/>
            <person name="Braus G."/>
            <person name="Coutinho P."/>
            <person name="von Dohren H."/>
            <person name="Doonan J."/>
            <person name="Driessen A.J."/>
            <person name="Durek P."/>
            <person name="Espeso E."/>
            <person name="Fekete E."/>
            <person name="Flipphi M."/>
            <person name="Estrada C.G."/>
            <person name="Geysens S."/>
            <person name="Goldman G."/>
            <person name="de Groot P.W."/>
            <person name="Hansen K."/>
            <person name="Harris S.D."/>
            <person name="Heinekamp T."/>
            <person name="Helmstaedt K."/>
            <person name="Henrissat B."/>
            <person name="Hofmann G."/>
            <person name="Homan T."/>
            <person name="Horio T."/>
            <person name="Horiuchi H."/>
            <person name="James S."/>
            <person name="Jones M."/>
            <person name="Karaffa L."/>
            <person name="Karanyi Z."/>
            <person name="Kato M."/>
            <person name="Keller N."/>
            <person name="Kelly D.E."/>
            <person name="Kiel J.A."/>
            <person name="Kim J.M."/>
            <person name="van der Klei I.J."/>
            <person name="Klis F.M."/>
            <person name="Kovalchuk A."/>
            <person name="Krasevec N."/>
            <person name="Kubicek C.P."/>
            <person name="Liu B."/>
            <person name="Maccabe A."/>
            <person name="Meyer V."/>
            <person name="Mirabito P."/>
            <person name="Miskei M."/>
            <person name="Mos M."/>
            <person name="Mullins J."/>
            <person name="Nelson D.R."/>
            <person name="Nielsen J."/>
            <person name="Oakley B.R."/>
            <person name="Osmani S.A."/>
            <person name="Pakula T."/>
            <person name="Paszewski A."/>
            <person name="Paulsen I."/>
            <person name="Pilsyk S."/>
            <person name="Pocsi I."/>
            <person name="Punt P.J."/>
            <person name="Ram A.F."/>
            <person name="Ren Q."/>
            <person name="Robellet X."/>
            <person name="Robson G."/>
            <person name="Seiboth B."/>
            <person name="van Solingen P."/>
            <person name="Specht T."/>
            <person name="Sun J."/>
            <person name="Taheri-Talesh N."/>
            <person name="Takeshita N."/>
            <person name="Ussery D."/>
            <person name="vanKuyk P.A."/>
            <person name="Visser H."/>
            <person name="van de Vondervoort P.J."/>
            <person name="de Vries R.P."/>
            <person name="Walton J."/>
            <person name="Xiang X."/>
            <person name="Xiong Y."/>
            <person name="Zeng A.P."/>
            <person name="Brandt B.W."/>
            <person name="Cornell M.J."/>
            <person name="van den Hondel C.A."/>
            <person name="Visser J."/>
            <person name="Oliver S.G."/>
            <person name="Turner G."/>
        </authorList>
    </citation>
    <scope>GENOME REANNOTATION</scope>
    <source>
        <strain evidence="3">FGSC A4 / ATCC 38163 / CBS 112.46 / NRRL 194 / M139</strain>
    </source>
</reference>
<dbReference type="STRING" id="227321.C8VEK4"/>
<dbReference type="RefSeq" id="XP_050468106.1">
    <property type="nucleotide sequence ID" value="XM_050612157.1"/>
</dbReference>
<keyword evidence="3" id="KW-1185">Reference proteome</keyword>
<dbReference type="HOGENOM" id="CLU_3014135_0_0_1"/>
<protein>
    <submittedName>
        <fullName evidence="2">Uncharacterized protein</fullName>
    </submittedName>
</protein>
<keyword evidence="1" id="KW-0732">Signal</keyword>
<evidence type="ECO:0000313" key="2">
    <source>
        <dbReference type="EMBL" id="CBF80658.1"/>
    </source>
</evidence>
<feature type="chain" id="PRO_5002993386" evidence="1">
    <location>
        <begin position="19"/>
        <end position="56"/>
    </location>
</feature>
<dbReference type="GeneID" id="74897177"/>
<dbReference type="EMBL" id="BN001305">
    <property type="protein sequence ID" value="CBF80658.1"/>
    <property type="molecule type" value="Genomic_DNA"/>
</dbReference>
<dbReference type="VEuPathDB" id="FungiDB:AN11616"/>
<dbReference type="KEGG" id="ani:ANIA_11616"/>
<gene>
    <name evidence="2" type="ORF">ANIA_11616</name>
</gene>
<accession>C8VEK4</accession>
<dbReference type="OrthoDB" id="5371334at2759"/>
<proteinExistence type="predicted"/>
<reference evidence="3" key="1">
    <citation type="journal article" date="2005" name="Nature">
        <title>Sequencing of Aspergillus nidulans and comparative analysis with A. fumigatus and A. oryzae.</title>
        <authorList>
            <person name="Galagan J.E."/>
            <person name="Calvo S.E."/>
            <person name="Cuomo C."/>
            <person name="Ma L.J."/>
            <person name="Wortman J.R."/>
            <person name="Batzoglou S."/>
            <person name="Lee S.I."/>
            <person name="Basturkmen M."/>
            <person name="Spevak C.C."/>
            <person name="Clutterbuck J."/>
            <person name="Kapitonov V."/>
            <person name="Jurka J."/>
            <person name="Scazzocchio C."/>
            <person name="Farman M."/>
            <person name="Butler J."/>
            <person name="Purcell S."/>
            <person name="Harris S."/>
            <person name="Braus G.H."/>
            <person name="Draht O."/>
            <person name="Busch S."/>
            <person name="D'Enfert C."/>
            <person name="Bouchier C."/>
            <person name="Goldman G.H."/>
            <person name="Bell-Pedersen D."/>
            <person name="Griffiths-Jones S."/>
            <person name="Doonan J.H."/>
            <person name="Yu J."/>
            <person name="Vienken K."/>
            <person name="Pain A."/>
            <person name="Freitag M."/>
            <person name="Selker E.U."/>
            <person name="Archer D.B."/>
            <person name="Penalva M.A."/>
            <person name="Oakley B.R."/>
            <person name="Momany M."/>
            <person name="Tanaka T."/>
            <person name="Kumagai T."/>
            <person name="Asai K."/>
            <person name="Machida M."/>
            <person name="Nierman W.C."/>
            <person name="Denning D.W."/>
            <person name="Caddick M."/>
            <person name="Hynes M."/>
            <person name="Paoletti M."/>
            <person name="Fischer R."/>
            <person name="Miller B."/>
            <person name="Dyer P."/>
            <person name="Sachs M.S."/>
            <person name="Osmani S.A."/>
            <person name="Birren B.W."/>
        </authorList>
    </citation>
    <scope>NUCLEOTIDE SEQUENCE [LARGE SCALE GENOMIC DNA]</scope>
    <source>
        <strain evidence="3">FGSC A4 / ATCC 38163 / CBS 112.46 / NRRL 194 / M139</strain>
    </source>
</reference>
<dbReference type="AlphaFoldDB" id="C8VEK4"/>
<sequence length="56" mass="6114">MRLTIWLGLSFKLSLPNGATVAGIRNIPTDSPSPHYRPLIVGLHGGTYDCHYFDGS</sequence>